<comment type="caution">
    <text evidence="2">The sequence shown here is derived from an EMBL/GenBank/DDBJ whole genome shotgun (WGS) entry which is preliminary data.</text>
</comment>
<dbReference type="Proteomes" id="UP000824540">
    <property type="component" value="Unassembled WGS sequence"/>
</dbReference>
<organism evidence="2 3">
    <name type="scientific">Albula glossodonta</name>
    <name type="common">roundjaw bonefish</name>
    <dbReference type="NCBI Taxonomy" id="121402"/>
    <lineage>
        <taxon>Eukaryota</taxon>
        <taxon>Metazoa</taxon>
        <taxon>Chordata</taxon>
        <taxon>Craniata</taxon>
        <taxon>Vertebrata</taxon>
        <taxon>Euteleostomi</taxon>
        <taxon>Actinopterygii</taxon>
        <taxon>Neopterygii</taxon>
        <taxon>Teleostei</taxon>
        <taxon>Albuliformes</taxon>
        <taxon>Albulidae</taxon>
        <taxon>Albula</taxon>
    </lineage>
</organism>
<feature type="compositionally biased region" description="Basic residues" evidence="1">
    <location>
        <begin position="122"/>
        <end position="138"/>
    </location>
</feature>
<evidence type="ECO:0000313" key="3">
    <source>
        <dbReference type="Proteomes" id="UP000824540"/>
    </source>
</evidence>
<dbReference type="EMBL" id="JAFBMS010000018">
    <property type="protein sequence ID" value="KAG9345027.1"/>
    <property type="molecule type" value="Genomic_DNA"/>
</dbReference>
<protein>
    <submittedName>
        <fullName evidence="2">Uncharacterized protein</fullName>
    </submittedName>
</protein>
<dbReference type="AlphaFoldDB" id="A0A8T2P8S2"/>
<reference evidence="2" key="1">
    <citation type="thesis" date="2021" institute="BYU ScholarsArchive" country="Provo, UT, USA">
        <title>Applications of and Algorithms for Genome Assembly and Genomic Analyses with an Emphasis on Marine Teleosts.</title>
        <authorList>
            <person name="Pickett B.D."/>
        </authorList>
    </citation>
    <scope>NUCLEOTIDE SEQUENCE</scope>
    <source>
        <strain evidence="2">HI-2016</strain>
    </source>
</reference>
<sequence>MNNPLSVEKKVPSMPLGVVLHDVLQTLDLLLREVLSHLRCISLECVTIILAARSRPCPPVPAGGSTAIILWQQEGVGAASVLDAANAPPAAAAARGALCACPPVLHRTAHLYQHCCQPQPKAGRHSPPSRRHTAKRVN</sequence>
<evidence type="ECO:0000313" key="2">
    <source>
        <dbReference type="EMBL" id="KAG9345027.1"/>
    </source>
</evidence>
<feature type="region of interest" description="Disordered" evidence="1">
    <location>
        <begin position="119"/>
        <end position="138"/>
    </location>
</feature>
<name>A0A8T2P8S2_9TELE</name>
<keyword evidence="3" id="KW-1185">Reference proteome</keyword>
<gene>
    <name evidence="2" type="ORF">JZ751_009567</name>
</gene>
<evidence type="ECO:0000256" key="1">
    <source>
        <dbReference type="SAM" id="MobiDB-lite"/>
    </source>
</evidence>
<proteinExistence type="predicted"/>
<accession>A0A8T2P8S2</accession>